<proteinExistence type="predicted"/>
<keyword evidence="4" id="KW-1185">Reference proteome</keyword>
<feature type="transmembrane region" description="Helical" evidence="1">
    <location>
        <begin position="12"/>
        <end position="29"/>
    </location>
</feature>
<evidence type="ECO:0000256" key="1">
    <source>
        <dbReference type="SAM" id="Phobius"/>
    </source>
</evidence>
<dbReference type="AlphaFoldDB" id="A0AAE0ENV8"/>
<sequence>MAKTSTEPRDFCRRVVFGLFFGCVTLVLVKNLDSHRLPPQPSEKQDVQVPATIIANEEPAQLQLLQSVSNHNADVSPAAPFAAYPADAEKSEYWYFGNEHICTHVACTPSAGKRPHQVKLHQQYKQDAARLSKKVDVVFLGDSITEAVRGTMQGKPRSPQLKVTWGREKYYKRSLVLGIAHEETQHVLWRIQDGALRSLSPKVVVLLIGTNNFAVSKNLANETAEGIVAVVEATRRALPRARILLVSIFPRGSLCTTSGCPLKFDDLVQETNRLTAEYVDRVGKPQYRQMRHRNEWTACPFTVAKQNHFSSDVHGWTFVLRIDEPA</sequence>
<keyword evidence="1" id="KW-0472">Membrane</keyword>
<reference evidence="3 4" key="1">
    <citation type="journal article" date="2015" name="Genome Biol. Evol.">
        <title>Comparative Genomics of a Bacterivorous Green Alga Reveals Evolutionary Causalities and Consequences of Phago-Mixotrophic Mode of Nutrition.</title>
        <authorList>
            <person name="Burns J.A."/>
            <person name="Paasch A."/>
            <person name="Narechania A."/>
            <person name="Kim E."/>
        </authorList>
    </citation>
    <scope>NUCLEOTIDE SEQUENCE [LARGE SCALE GENOMIC DNA]</scope>
    <source>
        <strain evidence="3 4">PLY_AMNH</strain>
    </source>
</reference>
<feature type="domain" description="SGNH hydrolase-type esterase" evidence="2">
    <location>
        <begin position="139"/>
        <end position="281"/>
    </location>
</feature>
<dbReference type="Pfam" id="PF13472">
    <property type="entry name" value="Lipase_GDSL_2"/>
    <property type="match status" value="1"/>
</dbReference>
<dbReference type="SUPFAM" id="SSF52266">
    <property type="entry name" value="SGNH hydrolase"/>
    <property type="match status" value="1"/>
</dbReference>
<comment type="caution">
    <text evidence="3">The sequence shown here is derived from an EMBL/GenBank/DDBJ whole genome shotgun (WGS) entry which is preliminary data.</text>
</comment>
<dbReference type="InterPro" id="IPR013830">
    <property type="entry name" value="SGNH_hydro"/>
</dbReference>
<evidence type="ECO:0000313" key="4">
    <source>
        <dbReference type="Proteomes" id="UP001190700"/>
    </source>
</evidence>
<dbReference type="InterPro" id="IPR036514">
    <property type="entry name" value="SGNH_hydro_sf"/>
</dbReference>
<keyword evidence="1" id="KW-0812">Transmembrane</keyword>
<name>A0AAE0ENV8_9CHLO</name>
<keyword evidence="1" id="KW-1133">Transmembrane helix</keyword>
<dbReference type="Proteomes" id="UP001190700">
    <property type="component" value="Unassembled WGS sequence"/>
</dbReference>
<dbReference type="Gene3D" id="3.40.50.1110">
    <property type="entry name" value="SGNH hydrolase"/>
    <property type="match status" value="1"/>
</dbReference>
<evidence type="ECO:0000313" key="3">
    <source>
        <dbReference type="EMBL" id="KAK3235206.1"/>
    </source>
</evidence>
<accession>A0AAE0ENV8</accession>
<organism evidence="3 4">
    <name type="scientific">Cymbomonas tetramitiformis</name>
    <dbReference type="NCBI Taxonomy" id="36881"/>
    <lineage>
        <taxon>Eukaryota</taxon>
        <taxon>Viridiplantae</taxon>
        <taxon>Chlorophyta</taxon>
        <taxon>Pyramimonadophyceae</taxon>
        <taxon>Pyramimonadales</taxon>
        <taxon>Pyramimonadaceae</taxon>
        <taxon>Cymbomonas</taxon>
    </lineage>
</organism>
<evidence type="ECO:0000259" key="2">
    <source>
        <dbReference type="Pfam" id="PF13472"/>
    </source>
</evidence>
<dbReference type="EMBL" id="LGRX02035343">
    <property type="protein sequence ID" value="KAK3235206.1"/>
    <property type="molecule type" value="Genomic_DNA"/>
</dbReference>
<protein>
    <recommendedName>
        <fullName evidence="2">SGNH hydrolase-type esterase domain-containing protein</fullName>
    </recommendedName>
</protein>
<gene>
    <name evidence="3" type="ORF">CYMTET_54576</name>
</gene>